<organism evidence="2 3">
    <name type="scientific">Oceanobacillus caeni</name>
    <dbReference type="NCBI Taxonomy" id="405946"/>
    <lineage>
        <taxon>Bacteria</taxon>
        <taxon>Bacillati</taxon>
        <taxon>Bacillota</taxon>
        <taxon>Bacilli</taxon>
        <taxon>Bacillales</taxon>
        <taxon>Bacillaceae</taxon>
        <taxon>Oceanobacillus</taxon>
    </lineage>
</organism>
<dbReference type="Proteomes" id="UP000037854">
    <property type="component" value="Unassembled WGS sequence"/>
</dbReference>
<comment type="caution">
    <text evidence="2">The sequence shown here is derived from an EMBL/GenBank/DDBJ whole genome shotgun (WGS) entry which is preliminary data.</text>
</comment>
<reference evidence="2 3" key="1">
    <citation type="submission" date="2015-07" db="EMBL/GenBank/DDBJ databases">
        <title>High-quality draft genome sequence of Oceanobacillus caeni HM6, a bacillus isolated from a human feces.</title>
        <authorList>
            <person name="Kumar J."/>
            <person name="Verma M.K."/>
            <person name="Pandey R."/>
            <person name="Bhambi M."/>
            <person name="Chauhan N."/>
        </authorList>
    </citation>
    <scope>NUCLEOTIDE SEQUENCE [LARGE SCALE GENOMIC DNA]</scope>
    <source>
        <strain evidence="2 3">HM6</strain>
    </source>
</reference>
<feature type="transmembrane region" description="Helical" evidence="1">
    <location>
        <begin position="38"/>
        <end position="57"/>
    </location>
</feature>
<protein>
    <submittedName>
        <fullName evidence="2">Uncharacterized protein</fullName>
    </submittedName>
</protein>
<name>A0ABR5ML09_9BACI</name>
<evidence type="ECO:0000313" key="3">
    <source>
        <dbReference type="Proteomes" id="UP000037854"/>
    </source>
</evidence>
<keyword evidence="1" id="KW-1133">Transmembrane helix</keyword>
<evidence type="ECO:0000256" key="1">
    <source>
        <dbReference type="SAM" id="Phobius"/>
    </source>
</evidence>
<feature type="transmembrane region" description="Helical" evidence="1">
    <location>
        <begin position="6"/>
        <end position="31"/>
    </location>
</feature>
<accession>A0ABR5ML09</accession>
<gene>
    <name evidence="2" type="ORF">AFL42_05685</name>
</gene>
<keyword evidence="1" id="KW-0472">Membrane</keyword>
<evidence type="ECO:0000313" key="2">
    <source>
        <dbReference type="EMBL" id="KPH76584.1"/>
    </source>
</evidence>
<proteinExistence type="predicted"/>
<keyword evidence="3" id="KW-1185">Reference proteome</keyword>
<dbReference type="EMBL" id="LGTK01000013">
    <property type="protein sequence ID" value="KPH76584.1"/>
    <property type="molecule type" value="Genomic_DNA"/>
</dbReference>
<sequence length="69" mass="8286">MDLFKIMFWINTIAISLNLTCTYLVIVNLIFSQPIEPFTIVALVFGYGVMIKHNYVFHELWDKWFKNRK</sequence>
<keyword evidence="1" id="KW-0812">Transmembrane</keyword>